<comment type="catalytic activity">
    <reaction evidence="5">
        <text>N(7)-methyl-GTP + H2O = N(7)-methyl-GMP + diphosphate + H(+)</text>
        <dbReference type="Rhea" id="RHEA:58744"/>
        <dbReference type="ChEBI" id="CHEBI:15377"/>
        <dbReference type="ChEBI" id="CHEBI:15378"/>
        <dbReference type="ChEBI" id="CHEBI:33019"/>
        <dbReference type="ChEBI" id="CHEBI:58285"/>
        <dbReference type="ChEBI" id="CHEBI:87133"/>
    </reaction>
</comment>
<feature type="site" description="Important for substrate specificity" evidence="5">
    <location>
        <position position="14"/>
    </location>
</feature>
<dbReference type="InterPro" id="IPR003697">
    <property type="entry name" value="Maf-like"/>
</dbReference>
<sequence length="202" mass="22682">MNNSKLILASSSPYRQKLLQRLNLAFKSISPDIDETPLDDEKAMTYVERMAKQKAFKIAKSFQSAWVIGADQTALFNENIIGKPGNHTSAVKQLNQFSGNLVQFITGVALVRQTSDQSIEQFYLTSTTDVYFKKLSPLLIEHYLQTEKPYNCAGSFKIESMGPILFNRVISDDPTSLEGLPLIALCKLFSLAKIDIFNFDDN</sequence>
<dbReference type="Pfam" id="PF02545">
    <property type="entry name" value="Maf"/>
    <property type="match status" value="1"/>
</dbReference>
<dbReference type="PANTHER" id="PTHR43213:SF10">
    <property type="entry name" value="7-METHYL-GTP PYROPHOSPHATASE"/>
    <property type="match status" value="1"/>
</dbReference>
<dbReference type="InterPro" id="IPR029001">
    <property type="entry name" value="ITPase-like_fam"/>
</dbReference>
<keyword evidence="3 5" id="KW-0378">Hydrolase</keyword>
<dbReference type="CDD" id="cd00555">
    <property type="entry name" value="Maf"/>
    <property type="match status" value="1"/>
</dbReference>
<dbReference type="RefSeq" id="WP_353896163.1">
    <property type="nucleotide sequence ID" value="NZ_JBEVCJ010000011.1"/>
</dbReference>
<proteinExistence type="inferred from homology"/>
<dbReference type="NCBIfam" id="TIGR00172">
    <property type="entry name" value="maf"/>
    <property type="match status" value="1"/>
</dbReference>
<comment type="function">
    <text evidence="5">Nucleoside triphosphate pyrophosphatase that hydrolyzes 7-methyl-GTP (m(7)GTP). May have a dual role in cell division arrest and in preventing the incorporation of modified nucleotides into cellular nucleic acids.</text>
</comment>
<dbReference type="EC" id="3.6.1.-" evidence="5"/>
<dbReference type="Gene3D" id="3.90.950.10">
    <property type="match status" value="1"/>
</dbReference>
<evidence type="ECO:0000256" key="2">
    <source>
        <dbReference type="ARBA" id="ARBA00022490"/>
    </source>
</evidence>
<protein>
    <recommendedName>
        <fullName evidence="5">7-methyl-GTP pyrophosphatase</fullName>
        <shortName evidence="5">m(7)GTP pyrophosphatase</shortName>
        <ecNumber evidence="5">3.6.1.-</ecNumber>
    </recommendedName>
</protein>
<evidence type="ECO:0000256" key="3">
    <source>
        <dbReference type="ARBA" id="ARBA00022801"/>
    </source>
</evidence>
<comment type="cofactor">
    <cofactor evidence="5">
        <name>a divalent metal cation</name>
        <dbReference type="ChEBI" id="CHEBI:60240"/>
    </cofactor>
</comment>
<evidence type="ECO:0000256" key="1">
    <source>
        <dbReference type="ARBA" id="ARBA00004496"/>
    </source>
</evidence>
<feature type="site" description="Important for substrate specificity" evidence="5">
    <location>
        <position position="159"/>
    </location>
</feature>
<comment type="caution">
    <text evidence="5">Lacks conserved residue(s) required for the propagation of feature annotation.</text>
</comment>
<organism evidence="6 7">
    <name type="scientific">Aliikangiella maris</name>
    <dbReference type="NCBI Taxonomy" id="3162458"/>
    <lineage>
        <taxon>Bacteria</taxon>
        <taxon>Pseudomonadati</taxon>
        <taxon>Pseudomonadota</taxon>
        <taxon>Gammaproteobacteria</taxon>
        <taxon>Oceanospirillales</taxon>
        <taxon>Pleioneaceae</taxon>
        <taxon>Aliikangiella</taxon>
    </lineage>
</organism>
<reference evidence="6 7" key="1">
    <citation type="submission" date="2024-06" db="EMBL/GenBank/DDBJ databases">
        <authorList>
            <person name="Li F."/>
        </authorList>
    </citation>
    <scope>NUCLEOTIDE SEQUENCE [LARGE SCALE GENOMIC DNA]</scope>
    <source>
        <strain evidence="6 7">GXAS 311</strain>
    </source>
</reference>
<dbReference type="EMBL" id="JBEVCJ010000011">
    <property type="protein sequence ID" value="MET1255578.1"/>
    <property type="molecule type" value="Genomic_DNA"/>
</dbReference>
<feature type="site" description="Important for substrate specificity" evidence="5">
    <location>
        <position position="72"/>
    </location>
</feature>
<dbReference type="HAMAP" id="MF_00528">
    <property type="entry name" value="Maf"/>
    <property type="match status" value="1"/>
</dbReference>
<evidence type="ECO:0000313" key="7">
    <source>
        <dbReference type="Proteomes" id="UP001548189"/>
    </source>
</evidence>
<feature type="active site" description="Proton acceptor" evidence="5">
    <location>
        <position position="71"/>
    </location>
</feature>
<evidence type="ECO:0000256" key="5">
    <source>
        <dbReference type="HAMAP-Rule" id="MF_00528"/>
    </source>
</evidence>
<comment type="caution">
    <text evidence="6">The sequence shown here is derived from an EMBL/GenBank/DDBJ whole genome shotgun (WGS) entry which is preliminary data.</text>
</comment>
<accession>A0ABV2BUY4</accession>
<keyword evidence="4 5" id="KW-0546">Nucleotide metabolism</keyword>
<comment type="subcellular location">
    <subcellularLocation>
        <location evidence="1 5">Cytoplasm</location>
    </subcellularLocation>
</comment>
<evidence type="ECO:0000313" key="6">
    <source>
        <dbReference type="EMBL" id="MET1255578.1"/>
    </source>
</evidence>
<evidence type="ECO:0000256" key="4">
    <source>
        <dbReference type="ARBA" id="ARBA00023080"/>
    </source>
</evidence>
<dbReference type="PANTHER" id="PTHR43213">
    <property type="entry name" value="BIFUNCTIONAL DTTP/UTP PYROPHOSPHATASE/METHYLTRANSFERASE PROTEIN-RELATED"/>
    <property type="match status" value="1"/>
</dbReference>
<dbReference type="Proteomes" id="UP001548189">
    <property type="component" value="Unassembled WGS sequence"/>
</dbReference>
<gene>
    <name evidence="6" type="ORF">ABVT43_10600</name>
</gene>
<keyword evidence="2 5" id="KW-0963">Cytoplasm</keyword>
<name>A0ABV2BUY4_9GAMM</name>
<keyword evidence="7" id="KW-1185">Reference proteome</keyword>
<comment type="similarity">
    <text evidence="5">Belongs to the Maf family. YceF subfamily.</text>
</comment>
<dbReference type="PIRSF" id="PIRSF006305">
    <property type="entry name" value="Maf"/>
    <property type="match status" value="1"/>
</dbReference>
<dbReference type="GO" id="GO:0016787">
    <property type="term" value="F:hydrolase activity"/>
    <property type="evidence" value="ECO:0007669"/>
    <property type="project" value="UniProtKB-KW"/>
</dbReference>
<dbReference type="SUPFAM" id="SSF52972">
    <property type="entry name" value="ITPase-like"/>
    <property type="match status" value="1"/>
</dbReference>